<feature type="domain" description="TonB-dependent receptor plug" evidence="18">
    <location>
        <begin position="56"/>
        <end position="165"/>
    </location>
</feature>
<dbReference type="PANTHER" id="PTHR32552:SF68">
    <property type="entry name" value="FERRICHROME OUTER MEMBRANE TRANSPORTER_PHAGE RECEPTOR"/>
    <property type="match status" value="1"/>
</dbReference>
<evidence type="ECO:0000313" key="20">
    <source>
        <dbReference type="Proteomes" id="UP001617669"/>
    </source>
</evidence>
<evidence type="ECO:0000256" key="1">
    <source>
        <dbReference type="ARBA" id="ARBA00004571"/>
    </source>
</evidence>
<proteinExistence type="inferred from homology"/>
<dbReference type="CDD" id="cd01347">
    <property type="entry name" value="ligand_gated_channel"/>
    <property type="match status" value="1"/>
</dbReference>
<evidence type="ECO:0000256" key="10">
    <source>
        <dbReference type="ARBA" id="ARBA00023077"/>
    </source>
</evidence>
<comment type="caution">
    <text evidence="19">The sequence shown here is derived from an EMBL/GenBank/DDBJ whole genome shotgun (WGS) entry which is preliminary data.</text>
</comment>
<dbReference type="PROSITE" id="PS52016">
    <property type="entry name" value="TONB_DEPENDENT_REC_3"/>
    <property type="match status" value="1"/>
</dbReference>
<evidence type="ECO:0000256" key="9">
    <source>
        <dbReference type="ARBA" id="ARBA00023065"/>
    </source>
</evidence>
<keyword evidence="3 14" id="KW-0813">Transport</keyword>
<evidence type="ECO:0000256" key="12">
    <source>
        <dbReference type="ARBA" id="ARBA00023170"/>
    </source>
</evidence>
<dbReference type="RefSeq" id="WP_400883405.1">
    <property type="nucleotide sequence ID" value="NZ_JBIWXY010000003.1"/>
</dbReference>
<evidence type="ECO:0000256" key="16">
    <source>
        <dbReference type="SAM" id="SignalP"/>
    </source>
</evidence>
<protein>
    <submittedName>
        <fullName evidence="19">TonB-dependent receptor family protein</fullName>
    </submittedName>
</protein>
<dbReference type="InterPro" id="IPR039426">
    <property type="entry name" value="TonB-dep_rcpt-like"/>
</dbReference>
<evidence type="ECO:0000256" key="6">
    <source>
        <dbReference type="ARBA" id="ARBA00022692"/>
    </source>
</evidence>
<feature type="domain" description="TonB-dependent receptor-like beta-barrel" evidence="17">
    <location>
        <begin position="235"/>
        <end position="664"/>
    </location>
</feature>
<dbReference type="Pfam" id="PF07715">
    <property type="entry name" value="Plug"/>
    <property type="match status" value="1"/>
</dbReference>
<keyword evidence="5" id="KW-0410">Iron transport</keyword>
<dbReference type="EMBL" id="JBIWXY010000003">
    <property type="protein sequence ID" value="MFJ5447021.1"/>
    <property type="molecule type" value="Genomic_DNA"/>
</dbReference>
<evidence type="ECO:0000259" key="17">
    <source>
        <dbReference type="Pfam" id="PF00593"/>
    </source>
</evidence>
<sequence>MHRSRFHLKLIPLAVLSIWNSGPAMAEDASTETREGLQVVSPVVVTATRAAQRSFDLPVAIDVVSKENIQDGQAQMTLSESLIRVPGITAQNRTQMAQDPQISTRGFGARSAFGVRGVRVYVDGIPLTYPDGSGQPGSVDLGAMQGIEVMRGPFSALYGNSSGGVVQLLTENAPSGHELSAGVLFGSYNTRRENARAAGTADGLEYLINYSNYSSDGYRDHSRNKKEQGTAKFRFNLNEDTKLTSLINWFDQEADDPIGLTSSEVRTDRKQAAPNALGANTRVSRSQTQVGFNLEHTINENNLINLISYVGNRKNEQYLSTSQTIDGQGRWAGRASSIDRDFWGTDLRWTNTGKLLNRAYSLSAGFTYGKMSDDRLDINAYNGVKRTDAGRLNRDEENIATNSDKYIQAQWSILDNLDLHAGARRTKVVLKINDNLLNVGGDNGGTVSYEKTTPVVGAVWKLTPAWNVYANFGKGFETPTFVEAAYATTAITSGPNLSLKPSESRNFEIGTKAIIGNNTTANLTLFTVRTDDELVISGNLAGRTSYRNASKTKRNGAEFSIESKFDNNIAFFGSYTLLNAKFDSSYQSLNGPVDSGNIIPGTYHSQIYSEISWKHQASGFNTAFEARRNSKTYVNDTNTATAGSYTIFNIRAGFQQKLQNWRFSEYVRVENIFDKEYVGSIRVNDSANRFYEPSAGRNWLLGLNATYIF</sequence>
<dbReference type="PANTHER" id="PTHR32552">
    <property type="entry name" value="FERRICHROME IRON RECEPTOR-RELATED"/>
    <property type="match status" value="1"/>
</dbReference>
<dbReference type="Proteomes" id="UP001617669">
    <property type="component" value="Unassembled WGS sequence"/>
</dbReference>
<keyword evidence="20" id="KW-1185">Reference proteome</keyword>
<evidence type="ECO:0000256" key="8">
    <source>
        <dbReference type="ARBA" id="ARBA00023004"/>
    </source>
</evidence>
<keyword evidence="7 16" id="KW-0732">Signal</keyword>
<dbReference type="InterPro" id="IPR000531">
    <property type="entry name" value="Beta-barrel_TonB"/>
</dbReference>
<keyword evidence="9" id="KW-0406">Ion transport</keyword>
<keyword evidence="8" id="KW-0408">Iron</keyword>
<reference evidence="19 20" key="1">
    <citation type="submission" date="2024-11" db="EMBL/GenBank/DDBJ databases">
        <authorList>
            <person name="Kaparullina E.N."/>
            <person name="Delegan Y.A."/>
            <person name="Doronina N.V."/>
        </authorList>
    </citation>
    <scope>NUCLEOTIDE SEQUENCE [LARGE SCALE GENOMIC DNA]</scope>
    <source>
        <strain evidence="19 20">7sh_L</strain>
    </source>
</reference>
<keyword evidence="10 15" id="KW-0798">TonB box</keyword>
<keyword evidence="11 14" id="KW-0472">Membrane</keyword>
<feature type="signal peptide" evidence="16">
    <location>
        <begin position="1"/>
        <end position="26"/>
    </location>
</feature>
<evidence type="ECO:0000256" key="14">
    <source>
        <dbReference type="PROSITE-ProRule" id="PRU01360"/>
    </source>
</evidence>
<evidence type="ECO:0000256" key="3">
    <source>
        <dbReference type="ARBA" id="ARBA00022448"/>
    </source>
</evidence>
<evidence type="ECO:0000259" key="18">
    <source>
        <dbReference type="Pfam" id="PF07715"/>
    </source>
</evidence>
<dbReference type="SUPFAM" id="SSF56935">
    <property type="entry name" value="Porins"/>
    <property type="match status" value="1"/>
</dbReference>
<dbReference type="Gene3D" id="2.170.130.10">
    <property type="entry name" value="TonB-dependent receptor, plug domain"/>
    <property type="match status" value="1"/>
</dbReference>
<name>A0ABW8GNP7_9PROT</name>
<gene>
    <name evidence="19" type="ORF">ACIKP9_12335</name>
</gene>
<dbReference type="Pfam" id="PF00593">
    <property type="entry name" value="TonB_dep_Rec_b-barrel"/>
    <property type="match status" value="1"/>
</dbReference>
<evidence type="ECO:0000256" key="2">
    <source>
        <dbReference type="ARBA" id="ARBA00009810"/>
    </source>
</evidence>
<evidence type="ECO:0000313" key="19">
    <source>
        <dbReference type="EMBL" id="MFJ5447021.1"/>
    </source>
</evidence>
<evidence type="ECO:0000256" key="11">
    <source>
        <dbReference type="ARBA" id="ARBA00023136"/>
    </source>
</evidence>
<evidence type="ECO:0000256" key="5">
    <source>
        <dbReference type="ARBA" id="ARBA00022496"/>
    </source>
</evidence>
<dbReference type="InterPro" id="IPR036942">
    <property type="entry name" value="Beta-barrel_TonB_sf"/>
</dbReference>
<evidence type="ECO:0000256" key="15">
    <source>
        <dbReference type="RuleBase" id="RU003357"/>
    </source>
</evidence>
<organism evidence="19 20">
    <name type="scientific">Methylobacillus methanolivorans</name>
    <dbReference type="NCBI Taxonomy" id="1848927"/>
    <lineage>
        <taxon>Bacteria</taxon>
        <taxon>Pseudomonadati</taxon>
        <taxon>Pseudomonadota</taxon>
        <taxon>Betaproteobacteria</taxon>
        <taxon>Nitrosomonadales</taxon>
        <taxon>Methylophilaceae</taxon>
        <taxon>Methylobacillus</taxon>
    </lineage>
</organism>
<dbReference type="InterPro" id="IPR012910">
    <property type="entry name" value="Plug_dom"/>
</dbReference>
<keyword evidence="4 14" id="KW-1134">Transmembrane beta strand</keyword>
<accession>A0ABW8GNP7</accession>
<comment type="similarity">
    <text evidence="2 14 15">Belongs to the TonB-dependent receptor family.</text>
</comment>
<dbReference type="Gene3D" id="2.40.170.20">
    <property type="entry name" value="TonB-dependent receptor, beta-barrel domain"/>
    <property type="match status" value="1"/>
</dbReference>
<feature type="chain" id="PRO_5047149592" evidence="16">
    <location>
        <begin position="27"/>
        <end position="709"/>
    </location>
</feature>
<keyword evidence="12 19" id="KW-0675">Receptor</keyword>
<dbReference type="InterPro" id="IPR037066">
    <property type="entry name" value="Plug_dom_sf"/>
</dbReference>
<evidence type="ECO:0000256" key="7">
    <source>
        <dbReference type="ARBA" id="ARBA00022729"/>
    </source>
</evidence>
<keyword evidence="13 14" id="KW-0998">Cell outer membrane</keyword>
<keyword evidence="6 14" id="KW-0812">Transmembrane</keyword>
<evidence type="ECO:0000256" key="13">
    <source>
        <dbReference type="ARBA" id="ARBA00023237"/>
    </source>
</evidence>
<evidence type="ECO:0000256" key="4">
    <source>
        <dbReference type="ARBA" id="ARBA00022452"/>
    </source>
</evidence>
<comment type="subcellular location">
    <subcellularLocation>
        <location evidence="1 14">Cell outer membrane</location>
        <topology evidence="1 14">Multi-pass membrane protein</topology>
    </subcellularLocation>
</comment>